<evidence type="ECO:0000313" key="4">
    <source>
        <dbReference type="Proteomes" id="UP000264006"/>
    </source>
</evidence>
<dbReference type="AlphaFoldDB" id="A0A346XWR0"/>
<feature type="compositionally biased region" description="Acidic residues" evidence="1">
    <location>
        <begin position="13"/>
        <end position="23"/>
    </location>
</feature>
<dbReference type="OrthoDB" id="174578at2"/>
<protein>
    <submittedName>
        <fullName evidence="3">Putative exported protein</fullName>
    </submittedName>
</protein>
<name>A0A346XWR0_9ACTN</name>
<feature type="compositionally biased region" description="Acidic residues" evidence="1">
    <location>
        <begin position="30"/>
        <end position="50"/>
    </location>
</feature>
<organism evidence="3 4">
    <name type="scientific">Euzebya pacifica</name>
    <dbReference type="NCBI Taxonomy" id="1608957"/>
    <lineage>
        <taxon>Bacteria</taxon>
        <taxon>Bacillati</taxon>
        <taxon>Actinomycetota</taxon>
        <taxon>Nitriliruptoria</taxon>
        <taxon>Euzebyales</taxon>
    </lineage>
</organism>
<evidence type="ECO:0000259" key="2">
    <source>
        <dbReference type="Pfam" id="PF09084"/>
    </source>
</evidence>
<evidence type="ECO:0000256" key="1">
    <source>
        <dbReference type="SAM" id="MobiDB-lite"/>
    </source>
</evidence>
<dbReference type="PANTHER" id="PTHR30024:SF48">
    <property type="entry name" value="ABC TRANSPORTER SUBSTRATE-BINDING PROTEIN"/>
    <property type="match status" value="1"/>
</dbReference>
<evidence type="ECO:0000313" key="3">
    <source>
        <dbReference type="EMBL" id="AXV06657.1"/>
    </source>
</evidence>
<dbReference type="SUPFAM" id="SSF53850">
    <property type="entry name" value="Periplasmic binding protein-like II"/>
    <property type="match status" value="1"/>
</dbReference>
<dbReference type="PANTHER" id="PTHR30024">
    <property type="entry name" value="ALIPHATIC SULFONATES-BINDING PROTEIN-RELATED"/>
    <property type="match status" value="1"/>
</dbReference>
<dbReference type="RefSeq" id="WP_114591269.1">
    <property type="nucleotide sequence ID" value="NZ_CP031165.1"/>
</dbReference>
<feature type="domain" description="SsuA/THI5-like" evidence="2">
    <location>
        <begin position="77"/>
        <end position="279"/>
    </location>
</feature>
<proteinExistence type="predicted"/>
<reference evidence="3 4" key="1">
    <citation type="submission" date="2018-09" db="EMBL/GenBank/DDBJ databases">
        <title>Complete genome sequence of Euzebya sp. DY32-46 isolated from seawater of Pacific Ocean.</title>
        <authorList>
            <person name="Xu L."/>
            <person name="Wu Y.-H."/>
            <person name="Xu X.-W."/>
        </authorList>
    </citation>
    <scope>NUCLEOTIDE SEQUENCE [LARGE SCALE GENOMIC DNA]</scope>
    <source>
        <strain evidence="3 4">DY32-46</strain>
    </source>
</reference>
<dbReference type="KEGG" id="euz:DVS28_a1972"/>
<dbReference type="Pfam" id="PF09084">
    <property type="entry name" value="NMT1"/>
    <property type="match status" value="1"/>
</dbReference>
<feature type="region of interest" description="Disordered" evidence="1">
    <location>
        <begin position="1"/>
        <end position="50"/>
    </location>
</feature>
<dbReference type="InterPro" id="IPR015168">
    <property type="entry name" value="SsuA/THI5"/>
</dbReference>
<dbReference type="Proteomes" id="UP000264006">
    <property type="component" value="Chromosome"/>
</dbReference>
<sequence>MLLSACGNAEESVASDDESDDPAIEAPAPSEDEADADAAAEEPVAEEPEAEPVELIYANCGTMQAANTAQTAIPEILGFWEDENLAVEEVILAGSGECVQALDAGNIDVTITATPSLASPIAQGADNLVAIGAYVVGNIYTPFVPAESPIEEPADFDGSTIGVGSLEASSVPMFVALLNSVGLDRDSVDFVPVGFSPGEVSEFLRAGRIDAYAQHDGAQAALQEVMDMRAVTNETFENVGFHVIFATRRDVLEEKREALVGLMRGIAKGVVVARENPEAGVAMLYQQWPENRPTGVADEDLISSGLSGLVARLENIQPVDGLLFNGTREQMSSHFEVLIAAETMPALEEPMDSFIDRFWDGSLLEDTNDFDADQIAEQARSLVVDDFLQ</sequence>
<accession>A0A346XWR0</accession>
<keyword evidence="4" id="KW-1185">Reference proteome</keyword>
<dbReference type="Gene3D" id="3.40.190.10">
    <property type="entry name" value="Periplasmic binding protein-like II"/>
    <property type="match status" value="2"/>
</dbReference>
<gene>
    <name evidence="3" type="ORF">DVS28_a1972</name>
</gene>
<dbReference type="EMBL" id="CP031165">
    <property type="protein sequence ID" value="AXV06657.1"/>
    <property type="molecule type" value="Genomic_DNA"/>
</dbReference>